<reference evidence="2" key="1">
    <citation type="submission" date="2016-08" db="EMBL/GenBank/DDBJ databases">
        <authorList>
            <person name="Merda D."/>
            <person name="Briand M."/>
            <person name="Taghouti G."/>
            <person name="Carrere S."/>
            <person name="Gouzy J."/>
            <person name="Portier P."/>
            <person name="Jacques M.-A."/>
            <person name="Fischer-Le Saux M."/>
        </authorList>
    </citation>
    <scope>NUCLEOTIDE SEQUENCE [LARGE SCALE GENOMIC DNA]</scope>
    <source>
        <strain evidence="2">CFBP1817</strain>
    </source>
</reference>
<dbReference type="SUPFAM" id="SSF55961">
    <property type="entry name" value="Bet v1-like"/>
    <property type="match status" value="1"/>
</dbReference>
<name>A0A2S7EN22_9XANT</name>
<comment type="caution">
    <text evidence="1">The sequence shown here is derived from an EMBL/GenBank/DDBJ whole genome shotgun (WGS) entry which is preliminary data.</text>
</comment>
<evidence type="ECO:0008006" key="3">
    <source>
        <dbReference type="Google" id="ProtNLM"/>
    </source>
</evidence>
<organism evidence="1 2">
    <name type="scientific">Xanthomonas populi</name>
    <dbReference type="NCBI Taxonomy" id="53414"/>
    <lineage>
        <taxon>Bacteria</taxon>
        <taxon>Pseudomonadati</taxon>
        <taxon>Pseudomonadota</taxon>
        <taxon>Gammaproteobacteria</taxon>
        <taxon>Lysobacterales</taxon>
        <taxon>Lysobacteraceae</taxon>
        <taxon>Xanthomonas</taxon>
    </lineage>
</organism>
<evidence type="ECO:0000313" key="2">
    <source>
        <dbReference type="Proteomes" id="UP000239939"/>
    </source>
</evidence>
<dbReference type="InterPro" id="IPR023393">
    <property type="entry name" value="START-like_dom_sf"/>
</dbReference>
<accession>A0A2S7EN22</accession>
<dbReference type="AlphaFoldDB" id="A0A2S7EN22"/>
<proteinExistence type="predicted"/>
<protein>
    <recommendedName>
        <fullName evidence="3">Polyketide cyclase</fullName>
    </recommendedName>
</protein>
<dbReference type="EMBL" id="MDEJ01000068">
    <property type="protein sequence ID" value="PPU92528.1"/>
    <property type="molecule type" value="Genomic_DNA"/>
</dbReference>
<dbReference type="Proteomes" id="UP000239939">
    <property type="component" value="Unassembled WGS sequence"/>
</dbReference>
<dbReference type="RefSeq" id="WP_128417336.1">
    <property type="nucleotide sequence ID" value="NZ_MDEJ01000068.1"/>
</dbReference>
<evidence type="ECO:0000313" key="1">
    <source>
        <dbReference type="EMBL" id="PPU92528.1"/>
    </source>
</evidence>
<sequence length="176" mass="19507">MPALPINPFTSNEDGTRVVRSMRMRAEPHEILDAWCDATVQQRILQGAAALVSGDGHASRWKLHAPLQQDLPVQLRRGDARLGESVRYHAESDHGLQLDILLHVQPLRGREGSEVTLTLQYAVEGMVAQVLTELVNPAPYVLSGKGLRRLRACLDVSEIPILLPSSSVRRFVQSHL</sequence>
<dbReference type="Gene3D" id="3.30.530.20">
    <property type="match status" value="1"/>
</dbReference>
<keyword evidence="2" id="KW-1185">Reference proteome</keyword>
<dbReference type="OrthoDB" id="5999049at2"/>
<gene>
    <name evidence="1" type="ORF">XpopCFBP1817_12090</name>
</gene>